<dbReference type="UniPathway" id="UPA00074">
    <property type="reaction ID" value="UER00170"/>
</dbReference>
<dbReference type="PROSITE" id="PS51671">
    <property type="entry name" value="ACT"/>
    <property type="match status" value="1"/>
</dbReference>
<dbReference type="PANTHER" id="PTHR42706">
    <property type="entry name" value="FORMYLTETRAHYDROFOLATE DEFORMYLASE"/>
    <property type="match status" value="1"/>
</dbReference>
<gene>
    <name evidence="3" type="primary">purU</name>
    <name evidence="6" type="ORF">ATO7_15817</name>
</gene>
<dbReference type="CDD" id="cd04875">
    <property type="entry name" value="ACT_F4HF-DF"/>
    <property type="match status" value="1"/>
</dbReference>
<evidence type="ECO:0000256" key="1">
    <source>
        <dbReference type="ARBA" id="ARBA00022563"/>
    </source>
</evidence>
<keyword evidence="7" id="KW-1185">Reference proteome</keyword>
<protein>
    <recommendedName>
        <fullName evidence="3 4">Formyltetrahydrofolate deformylase</fullName>
        <ecNumber evidence="3 4">3.5.1.10</ecNumber>
    </recommendedName>
    <alternativeName>
        <fullName evidence="3">Formyl-FH(4) hydrolase</fullName>
    </alternativeName>
</protein>
<dbReference type="EC" id="3.5.1.10" evidence="3 4"/>
<dbReference type="GO" id="GO:0008864">
    <property type="term" value="F:formyltetrahydrofolate deformylase activity"/>
    <property type="evidence" value="ECO:0007669"/>
    <property type="project" value="UniProtKB-UniRule"/>
</dbReference>
<dbReference type="EMBL" id="AQQV01000005">
    <property type="protein sequence ID" value="ORE85265.1"/>
    <property type="molecule type" value="Genomic_DNA"/>
</dbReference>
<keyword evidence="3" id="KW-0658">Purine biosynthesis</keyword>
<dbReference type="InterPro" id="IPR002912">
    <property type="entry name" value="ACT_dom"/>
</dbReference>
<dbReference type="Proteomes" id="UP000192342">
    <property type="component" value="Unassembled WGS sequence"/>
</dbReference>
<organism evidence="6 7">
    <name type="scientific">Oceanococcus atlanticus</name>
    <dbReference type="NCBI Taxonomy" id="1317117"/>
    <lineage>
        <taxon>Bacteria</taxon>
        <taxon>Pseudomonadati</taxon>
        <taxon>Pseudomonadota</taxon>
        <taxon>Gammaproteobacteria</taxon>
        <taxon>Chromatiales</taxon>
        <taxon>Oceanococcaceae</taxon>
        <taxon>Oceanococcus</taxon>
    </lineage>
</organism>
<dbReference type="GO" id="GO:0006730">
    <property type="term" value="P:one-carbon metabolic process"/>
    <property type="evidence" value="ECO:0007669"/>
    <property type="project" value="UniProtKB-KW"/>
</dbReference>
<evidence type="ECO:0000256" key="3">
    <source>
        <dbReference type="HAMAP-Rule" id="MF_01927"/>
    </source>
</evidence>
<feature type="active site" evidence="3">
    <location>
        <position position="229"/>
    </location>
</feature>
<dbReference type="InterPro" id="IPR004810">
    <property type="entry name" value="PurU"/>
</dbReference>
<dbReference type="NCBIfam" id="NF004684">
    <property type="entry name" value="PRK06027.1"/>
    <property type="match status" value="1"/>
</dbReference>
<evidence type="ECO:0000313" key="6">
    <source>
        <dbReference type="EMBL" id="ORE85265.1"/>
    </source>
</evidence>
<dbReference type="STRING" id="1317117.ATO7_15817"/>
<dbReference type="PIRSF" id="PIRSF036480">
    <property type="entry name" value="FormyFH4_hydr"/>
    <property type="match status" value="1"/>
</dbReference>
<dbReference type="AlphaFoldDB" id="A0A1Y1SAA9"/>
<reference evidence="6 7" key="1">
    <citation type="submission" date="2013-04" db="EMBL/GenBank/DDBJ databases">
        <title>Oceanococcus atlanticus 22II-S10r2 Genome Sequencing.</title>
        <authorList>
            <person name="Lai Q."/>
            <person name="Li G."/>
            <person name="Shao Z."/>
        </authorList>
    </citation>
    <scope>NUCLEOTIDE SEQUENCE [LARGE SCALE GENOMIC DNA]</scope>
    <source>
        <strain evidence="6 7">22II-S10r2</strain>
    </source>
</reference>
<dbReference type="InterPro" id="IPR002376">
    <property type="entry name" value="Formyl_transf_N"/>
</dbReference>
<dbReference type="NCBIfam" id="TIGR00655">
    <property type="entry name" value="PurU"/>
    <property type="match status" value="1"/>
</dbReference>
<sequence>MSRTQHFVLCFRCPDKPGIIAAVSSFLFEQGCDIRDAAQYGDPDTCNFFVRIQLAAPAELDCAELDARIQPLVQSQQLDYTLHDMQRRMRTLIAVSRQGHCLNDLLHRWHCGLLHTDIAGVVSNHEDFRRLTEWYGLPFHYLPMNDGGKARQEQKLLELIEKDNVDLLVLARYMQVLSEDLCEKLQGACINIHHSFLPSFKGAKPYHRAHERGVKLIGATAHFVTPDLDEGPIIEQDVVRVNHTHSAEDMVNMGREVEARVLANAVGWYVEHRIMLNGQKTIVFP</sequence>
<comment type="function">
    <text evidence="3">Catalyzes the hydrolysis of 10-formyltetrahydrofolate (formyl-FH4) to formate and tetrahydrofolate (FH4).</text>
</comment>
<comment type="caution">
    <text evidence="6">The sequence shown here is derived from an EMBL/GenBank/DDBJ whole genome shotgun (WGS) entry which is preliminary data.</text>
</comment>
<dbReference type="PANTHER" id="PTHR42706:SF1">
    <property type="entry name" value="FORMYLTETRAHYDROFOLATE DEFORMYLASE 2, MITOCHONDRIAL"/>
    <property type="match status" value="1"/>
</dbReference>
<dbReference type="SUPFAM" id="SSF53328">
    <property type="entry name" value="Formyltransferase"/>
    <property type="match status" value="1"/>
</dbReference>
<dbReference type="Gene3D" id="3.40.50.170">
    <property type="entry name" value="Formyl transferase, N-terminal domain"/>
    <property type="match status" value="1"/>
</dbReference>
<comment type="catalytic activity">
    <reaction evidence="3">
        <text>(6R)-10-formyltetrahydrofolate + H2O = (6S)-5,6,7,8-tetrahydrofolate + formate + H(+)</text>
        <dbReference type="Rhea" id="RHEA:19833"/>
        <dbReference type="ChEBI" id="CHEBI:15377"/>
        <dbReference type="ChEBI" id="CHEBI:15378"/>
        <dbReference type="ChEBI" id="CHEBI:15740"/>
        <dbReference type="ChEBI" id="CHEBI:57453"/>
        <dbReference type="ChEBI" id="CHEBI:195366"/>
        <dbReference type="EC" id="3.5.1.10"/>
    </reaction>
</comment>
<dbReference type="InterPro" id="IPR036477">
    <property type="entry name" value="Formyl_transf_N_sf"/>
</dbReference>
<evidence type="ECO:0000256" key="2">
    <source>
        <dbReference type="ARBA" id="ARBA00022801"/>
    </source>
</evidence>
<dbReference type="Pfam" id="PF01842">
    <property type="entry name" value="ACT"/>
    <property type="match status" value="1"/>
</dbReference>
<dbReference type="Gene3D" id="3.30.70.260">
    <property type="match status" value="1"/>
</dbReference>
<dbReference type="SUPFAM" id="SSF55021">
    <property type="entry name" value="ACT-like"/>
    <property type="match status" value="1"/>
</dbReference>
<proteinExistence type="inferred from homology"/>
<dbReference type="CDD" id="cd08648">
    <property type="entry name" value="FMT_core_Formyl-FH4-Hydrolase_C"/>
    <property type="match status" value="1"/>
</dbReference>
<dbReference type="OrthoDB" id="9806170at2"/>
<comment type="similarity">
    <text evidence="3">Belongs to the PurU family.</text>
</comment>
<dbReference type="GO" id="GO:0006189">
    <property type="term" value="P:'de novo' IMP biosynthetic process"/>
    <property type="evidence" value="ECO:0007669"/>
    <property type="project" value="UniProtKB-UniRule"/>
</dbReference>
<name>A0A1Y1SAA9_9GAMM</name>
<dbReference type="InterPro" id="IPR045865">
    <property type="entry name" value="ACT-like_dom_sf"/>
</dbReference>
<keyword evidence="1 3" id="KW-0554">One-carbon metabolism</keyword>
<dbReference type="RefSeq" id="WP_083563409.1">
    <property type="nucleotide sequence ID" value="NZ_AQQV01000005.1"/>
</dbReference>
<dbReference type="Pfam" id="PF00551">
    <property type="entry name" value="Formyl_trans_N"/>
    <property type="match status" value="1"/>
</dbReference>
<dbReference type="InterPro" id="IPR041729">
    <property type="entry name" value="Formyl-FH4-Hydrolase_C"/>
</dbReference>
<keyword evidence="2 3" id="KW-0378">Hydrolase</keyword>
<dbReference type="InterPro" id="IPR044074">
    <property type="entry name" value="PurU_ACT"/>
</dbReference>
<feature type="domain" description="ACT" evidence="5">
    <location>
        <begin position="8"/>
        <end position="87"/>
    </location>
</feature>
<evidence type="ECO:0000259" key="5">
    <source>
        <dbReference type="PROSITE" id="PS51671"/>
    </source>
</evidence>
<comment type="pathway">
    <text evidence="3">Purine metabolism; IMP biosynthesis via de novo pathway; formate from 10-formyl-5,6,7,8-tetrahydrofolate: step 1/1.</text>
</comment>
<dbReference type="PRINTS" id="PR01575">
    <property type="entry name" value="FFH4HYDRLASE"/>
</dbReference>
<dbReference type="HAMAP" id="MF_01927">
    <property type="entry name" value="PurU"/>
    <property type="match status" value="1"/>
</dbReference>
<accession>A0A1Y1SAA9</accession>
<evidence type="ECO:0000313" key="7">
    <source>
        <dbReference type="Proteomes" id="UP000192342"/>
    </source>
</evidence>
<evidence type="ECO:0000256" key="4">
    <source>
        <dbReference type="NCBIfam" id="TIGR00655"/>
    </source>
</evidence>